<organism evidence="1 2">
    <name type="scientific">Durusdinium trenchii</name>
    <dbReference type="NCBI Taxonomy" id="1381693"/>
    <lineage>
        <taxon>Eukaryota</taxon>
        <taxon>Sar</taxon>
        <taxon>Alveolata</taxon>
        <taxon>Dinophyceae</taxon>
        <taxon>Suessiales</taxon>
        <taxon>Symbiodiniaceae</taxon>
        <taxon>Durusdinium</taxon>
    </lineage>
</organism>
<dbReference type="EMBL" id="CAXAMN010000658">
    <property type="protein sequence ID" value="CAK8989875.1"/>
    <property type="molecule type" value="Genomic_DNA"/>
</dbReference>
<keyword evidence="2" id="KW-1185">Reference proteome</keyword>
<name>A0ABP0HI45_9DINO</name>
<protein>
    <submittedName>
        <fullName evidence="1">Uncharacterized protein</fullName>
    </submittedName>
</protein>
<gene>
    <name evidence="1" type="ORF">CCMP2556_LOCUS1833</name>
</gene>
<evidence type="ECO:0000313" key="1">
    <source>
        <dbReference type="EMBL" id="CAK8989875.1"/>
    </source>
</evidence>
<comment type="caution">
    <text evidence="1">The sequence shown here is derived from an EMBL/GenBank/DDBJ whole genome shotgun (WGS) entry which is preliminary data.</text>
</comment>
<accession>A0ABP0HI45</accession>
<dbReference type="Proteomes" id="UP001642484">
    <property type="component" value="Unassembled WGS sequence"/>
</dbReference>
<reference evidence="1 2" key="1">
    <citation type="submission" date="2024-02" db="EMBL/GenBank/DDBJ databases">
        <authorList>
            <person name="Chen Y."/>
            <person name="Shah S."/>
            <person name="Dougan E. K."/>
            <person name="Thang M."/>
            <person name="Chan C."/>
        </authorList>
    </citation>
    <scope>NUCLEOTIDE SEQUENCE [LARGE SCALE GENOMIC DNA]</scope>
</reference>
<proteinExistence type="predicted"/>
<evidence type="ECO:0000313" key="2">
    <source>
        <dbReference type="Proteomes" id="UP001642484"/>
    </source>
</evidence>
<sequence>MQSLHAQSLPLVEDGVVWISISEQIVWESILQSFLHAHEKHDTFTMLHLKALEQTEYAVNLARNFSQCAGADTAVLREAWQNALRAEERSSEALLEAWSATITTSHRLDVAVKDESFFERVARHIDLDTRSAKRQTAHRGHVGHADCSSKNHTAFAQEVYGHAVRTVVAALQPLAMQINIFKAERARCTGQAELA</sequence>